<dbReference type="InterPro" id="IPR011128">
    <property type="entry name" value="G3P_DH_NAD-dep_N"/>
</dbReference>
<evidence type="ECO:0000256" key="6">
    <source>
        <dbReference type="ARBA" id="ARBA00023264"/>
    </source>
</evidence>
<dbReference type="Pfam" id="PF07479">
    <property type="entry name" value="NAD_Gly3P_dh_C"/>
    <property type="match status" value="1"/>
</dbReference>
<dbReference type="SUPFAM" id="SSF69593">
    <property type="entry name" value="Glycerol-3-phosphate (1)-acyltransferase"/>
    <property type="match status" value="1"/>
</dbReference>
<evidence type="ECO:0000313" key="10">
    <source>
        <dbReference type="Proteomes" id="UP000297855"/>
    </source>
</evidence>
<dbReference type="GO" id="GO:0051287">
    <property type="term" value="F:NAD binding"/>
    <property type="evidence" value="ECO:0007669"/>
    <property type="project" value="InterPro"/>
</dbReference>
<keyword evidence="2" id="KW-0444">Lipid biosynthesis</keyword>
<evidence type="ECO:0000256" key="4">
    <source>
        <dbReference type="ARBA" id="ARBA00023098"/>
    </source>
</evidence>
<evidence type="ECO:0000256" key="5">
    <source>
        <dbReference type="ARBA" id="ARBA00023209"/>
    </source>
</evidence>
<sequence>MAEKEQSVGRWQKEFFENIHLFKRSGMTEEEAKKILQKFLYLSSVTPMPPAMDVFKDPNSLEQVGVYTAPEEKARNFMIEFLSPIMKFFTVEGIENLAVLKPLIGKYPLTLISNHLSHLDAPAIFQLLYHASPEGRSVAEQLVFIAGRLAYEPDFTRLGLYMFGTLLVCSKRDMADNPSLSDLMTKINMRAFRHSQKLQSEGKIVAIFPEGTRSRDGRLMPFVDTVYHYVANKVVLPISLEKTDKILPTTSLLFNQVAGKLVIGKPVLVGELSRKQMESFPKHIEHLPFPEHGDKKQFLIDNLALLVGQNLNKHQHGIYRNLYSADARDQNKLIRIPKEPKEKIVIIGNSSMGIAIATILANKDVLVQVYHPDASYTLQSNEERRDLKNYSLYKLPPNLTFTSDPEALKDATLFIQGTNPWEIHTVYPELQTHLMKNKAPFFNVVKGFTSSGLILDDLQQALGIEDDRIGVISGASYPDQIMERKISGFEIAAANESLIPRVQKLLTTGYIFPRPAIVPTDYKGVQLGGALKTIYALVMGIVEGYFNQTLGGNVDNSLFHLSNRFFNEMVKVGVQMGGRPETFQGLSGLTDFMLSCFGTDAKDRKTGYDIANGRPSEKMSNGFYGLKVMPNLMKIDPEEVPIMYAAYEAVINKKDVRKVAEMMENRLSRV</sequence>
<keyword evidence="5" id="KW-0594">Phospholipid biosynthesis</keyword>
<gene>
    <name evidence="9" type="ORF">EHO61_00330</name>
</gene>
<comment type="caution">
    <text evidence="9">The sequence shown here is derived from an EMBL/GenBank/DDBJ whole genome shotgun (WGS) entry which is preliminary data.</text>
</comment>
<comment type="similarity">
    <text evidence="1 7">Belongs to the NAD-dependent glycerol-3-phosphate dehydrogenase family.</text>
</comment>
<dbReference type="SUPFAM" id="SSF48179">
    <property type="entry name" value="6-phosphogluconate dehydrogenase C-terminal domain-like"/>
    <property type="match status" value="1"/>
</dbReference>
<feature type="domain" description="Phospholipid/glycerol acyltransferase" evidence="8">
    <location>
        <begin position="109"/>
        <end position="243"/>
    </location>
</feature>
<evidence type="ECO:0000256" key="7">
    <source>
        <dbReference type="RuleBase" id="RU000437"/>
    </source>
</evidence>
<dbReference type="GO" id="GO:0046168">
    <property type="term" value="P:glycerol-3-phosphate catabolic process"/>
    <property type="evidence" value="ECO:0007669"/>
    <property type="project" value="InterPro"/>
</dbReference>
<keyword evidence="10" id="KW-1185">Reference proteome</keyword>
<dbReference type="InterPro" id="IPR006168">
    <property type="entry name" value="G3P_DH_NAD-dep"/>
</dbReference>
<evidence type="ECO:0000313" key="9">
    <source>
        <dbReference type="EMBL" id="TGK22263.1"/>
    </source>
</evidence>
<dbReference type="GO" id="GO:0016746">
    <property type="term" value="F:acyltransferase activity"/>
    <property type="evidence" value="ECO:0007669"/>
    <property type="project" value="UniProtKB-KW"/>
</dbReference>
<dbReference type="GO" id="GO:0008654">
    <property type="term" value="P:phospholipid biosynthetic process"/>
    <property type="evidence" value="ECO:0007669"/>
    <property type="project" value="UniProtKB-KW"/>
</dbReference>
<keyword evidence="9" id="KW-0808">Transferase</keyword>
<dbReference type="Pfam" id="PF01553">
    <property type="entry name" value="Acyltransferase"/>
    <property type="match status" value="1"/>
</dbReference>
<dbReference type="PANTHER" id="PTHR11728">
    <property type="entry name" value="GLYCEROL-3-PHOSPHATE DEHYDROGENASE"/>
    <property type="match status" value="1"/>
</dbReference>
<dbReference type="PANTHER" id="PTHR11728:SF1">
    <property type="entry name" value="GLYCEROL-3-PHOSPHATE DEHYDROGENASE [NAD(+)] 2, CHLOROPLASTIC"/>
    <property type="match status" value="1"/>
</dbReference>
<keyword evidence="6" id="KW-1208">Phospholipid metabolism</keyword>
<dbReference type="OrthoDB" id="9803035at2"/>
<dbReference type="GO" id="GO:0005975">
    <property type="term" value="P:carbohydrate metabolic process"/>
    <property type="evidence" value="ECO:0007669"/>
    <property type="project" value="InterPro"/>
</dbReference>
<evidence type="ECO:0000256" key="1">
    <source>
        <dbReference type="ARBA" id="ARBA00011009"/>
    </source>
</evidence>
<dbReference type="SMART" id="SM00563">
    <property type="entry name" value="PlsC"/>
    <property type="match status" value="1"/>
</dbReference>
<keyword evidence="9" id="KW-0012">Acyltransferase</keyword>
<keyword evidence="7" id="KW-0520">NAD</keyword>
<dbReference type="GO" id="GO:0047952">
    <property type="term" value="F:glycerol-3-phosphate dehydrogenase [NAD(P)+] activity"/>
    <property type="evidence" value="ECO:0007669"/>
    <property type="project" value="TreeGrafter"/>
</dbReference>
<reference evidence="9" key="1">
    <citation type="journal article" date="2019" name="PLoS Negl. Trop. Dis.">
        <title>Revisiting the worldwide diversity of Leptospira species in the environment.</title>
        <authorList>
            <person name="Vincent A.T."/>
            <person name="Schiettekatte O."/>
            <person name="Bourhy P."/>
            <person name="Veyrier F.J."/>
            <person name="Picardeau M."/>
        </authorList>
    </citation>
    <scope>NUCLEOTIDE SEQUENCE [LARGE SCALE GENOMIC DNA]</scope>
    <source>
        <strain evidence="9">SCS5</strain>
    </source>
</reference>
<dbReference type="InterPro" id="IPR013328">
    <property type="entry name" value="6PGD_dom2"/>
</dbReference>
<protein>
    <submittedName>
        <fullName evidence="9">Glycerol-3-phosphate acyltransferase</fullName>
    </submittedName>
</protein>
<name>A0A4R9GTY8_9LEPT</name>
<organism evidence="9 10">
    <name type="scientific">Leptospira fluminis</name>
    <dbReference type="NCBI Taxonomy" id="2484979"/>
    <lineage>
        <taxon>Bacteria</taxon>
        <taxon>Pseudomonadati</taxon>
        <taxon>Spirochaetota</taxon>
        <taxon>Spirochaetia</taxon>
        <taxon>Leptospirales</taxon>
        <taxon>Leptospiraceae</taxon>
        <taxon>Leptospira</taxon>
    </lineage>
</organism>
<proteinExistence type="inferred from homology"/>
<dbReference type="GO" id="GO:0005829">
    <property type="term" value="C:cytosol"/>
    <property type="evidence" value="ECO:0007669"/>
    <property type="project" value="TreeGrafter"/>
</dbReference>
<keyword evidence="3 7" id="KW-0560">Oxidoreductase</keyword>
<dbReference type="InterPro" id="IPR006109">
    <property type="entry name" value="G3P_DH_NAD-dep_C"/>
</dbReference>
<dbReference type="InterPro" id="IPR008927">
    <property type="entry name" value="6-PGluconate_DH-like_C_sf"/>
</dbReference>
<dbReference type="Gene3D" id="3.40.50.720">
    <property type="entry name" value="NAD(P)-binding Rossmann-like Domain"/>
    <property type="match status" value="1"/>
</dbReference>
<dbReference type="InterPro" id="IPR036291">
    <property type="entry name" value="NAD(P)-bd_dom_sf"/>
</dbReference>
<dbReference type="Pfam" id="PF01210">
    <property type="entry name" value="NAD_Gly3P_dh_N"/>
    <property type="match status" value="1"/>
</dbReference>
<evidence type="ECO:0000256" key="3">
    <source>
        <dbReference type="ARBA" id="ARBA00023002"/>
    </source>
</evidence>
<evidence type="ECO:0000259" key="8">
    <source>
        <dbReference type="SMART" id="SM00563"/>
    </source>
</evidence>
<dbReference type="PRINTS" id="PR00077">
    <property type="entry name" value="GPDHDRGNASE"/>
</dbReference>
<dbReference type="SUPFAM" id="SSF51735">
    <property type="entry name" value="NAD(P)-binding Rossmann-fold domains"/>
    <property type="match status" value="1"/>
</dbReference>
<dbReference type="InterPro" id="IPR002123">
    <property type="entry name" value="Plipid/glycerol_acylTrfase"/>
</dbReference>
<dbReference type="RefSeq" id="WP_135811675.1">
    <property type="nucleotide sequence ID" value="NZ_RQEV01000001.1"/>
</dbReference>
<dbReference type="Gene3D" id="1.10.1040.10">
    <property type="entry name" value="N-(1-d-carboxylethyl)-l-norvaline Dehydrogenase, domain 2"/>
    <property type="match status" value="1"/>
</dbReference>
<dbReference type="EMBL" id="RQEV01000001">
    <property type="protein sequence ID" value="TGK22263.1"/>
    <property type="molecule type" value="Genomic_DNA"/>
</dbReference>
<accession>A0A4R9GTY8</accession>
<dbReference type="AlphaFoldDB" id="A0A4R9GTY8"/>
<dbReference type="CDD" id="cd07989">
    <property type="entry name" value="LPLAT_AGPAT-like"/>
    <property type="match status" value="1"/>
</dbReference>
<dbReference type="Gene3D" id="3.40.1130.10">
    <property type="entry name" value="Glycerol-3-phosphate (1)-acyltransferase"/>
    <property type="match status" value="1"/>
</dbReference>
<evidence type="ECO:0000256" key="2">
    <source>
        <dbReference type="ARBA" id="ARBA00022516"/>
    </source>
</evidence>
<dbReference type="Proteomes" id="UP000297855">
    <property type="component" value="Unassembled WGS sequence"/>
</dbReference>
<keyword evidence="4" id="KW-0443">Lipid metabolism</keyword>